<proteinExistence type="predicted"/>
<evidence type="ECO:0000313" key="6">
    <source>
        <dbReference type="Proteomes" id="UP000694580"/>
    </source>
</evidence>
<dbReference type="GO" id="GO:0007271">
    <property type="term" value="P:synaptic transmission, cholinergic"/>
    <property type="evidence" value="ECO:0007669"/>
    <property type="project" value="TreeGrafter"/>
</dbReference>
<gene>
    <name evidence="5" type="primary">DNAJC15</name>
</gene>
<dbReference type="AlphaFoldDB" id="A0AAY4DH73"/>
<keyword evidence="3" id="KW-0732">Signal</keyword>
<feature type="signal peptide" evidence="3">
    <location>
        <begin position="1"/>
        <end position="29"/>
    </location>
</feature>
<dbReference type="Ensembl" id="ENSDCDT00010054893.1">
    <property type="protein sequence ID" value="ENSDCDP00010044783.1"/>
    <property type="gene ID" value="ENSDCDG00010027647.1"/>
</dbReference>
<reference evidence="5" key="2">
    <citation type="submission" date="2025-08" db="UniProtKB">
        <authorList>
            <consortium name="Ensembl"/>
        </authorList>
    </citation>
    <scope>IDENTIFICATION</scope>
</reference>
<keyword evidence="2" id="KW-0472">Membrane</keyword>
<reference evidence="5" key="3">
    <citation type="submission" date="2025-09" db="UniProtKB">
        <authorList>
            <consortium name="Ensembl"/>
        </authorList>
    </citation>
    <scope>IDENTIFICATION</scope>
</reference>
<keyword evidence="2" id="KW-0812">Transmembrane</keyword>
<feature type="chain" id="PRO_5044255408" description="Resistance to inhibitors of cholinesterase protein 3 N-terminal domain-containing protein" evidence="3">
    <location>
        <begin position="30"/>
        <end position="150"/>
    </location>
</feature>
<keyword evidence="6" id="KW-1185">Reference proteome</keyword>
<dbReference type="PANTHER" id="PTHR21723:SF4">
    <property type="entry name" value="ZGC:92489"/>
    <property type="match status" value="1"/>
</dbReference>
<dbReference type="GO" id="GO:0045202">
    <property type="term" value="C:synapse"/>
    <property type="evidence" value="ECO:0007669"/>
    <property type="project" value="GOC"/>
</dbReference>
<evidence type="ECO:0000256" key="3">
    <source>
        <dbReference type="SAM" id="SignalP"/>
    </source>
</evidence>
<feature type="region of interest" description="Disordered" evidence="1">
    <location>
        <begin position="34"/>
        <end position="53"/>
    </location>
</feature>
<dbReference type="GO" id="GO:0043005">
    <property type="term" value="C:neuron projection"/>
    <property type="evidence" value="ECO:0007669"/>
    <property type="project" value="TreeGrafter"/>
</dbReference>
<sequence>MAMSAFQKMTLVSCLVLCVALLLPKMLLSRGKPDGGPGSFPPMMHRQNNQKAGGARFSRAHNTEAIARAKGGGVGTGMGTGGKSNLAGQIIPIYGFGILLYILYILFKITSKGNISKPSERKFSALRSENTKRKICKYELFSSTYSYMEI</sequence>
<keyword evidence="2" id="KW-1133">Transmembrane helix</keyword>
<dbReference type="GO" id="GO:0043025">
    <property type="term" value="C:neuronal cell body"/>
    <property type="evidence" value="ECO:0007669"/>
    <property type="project" value="TreeGrafter"/>
</dbReference>
<evidence type="ECO:0000313" key="5">
    <source>
        <dbReference type="Ensembl" id="ENSDCDP00010044783.1"/>
    </source>
</evidence>
<dbReference type="InterPro" id="IPR032763">
    <property type="entry name" value="RIC3_N"/>
</dbReference>
<evidence type="ECO:0000256" key="2">
    <source>
        <dbReference type="SAM" id="Phobius"/>
    </source>
</evidence>
<dbReference type="InterPro" id="IPR026160">
    <property type="entry name" value="Ric3"/>
</dbReference>
<feature type="transmembrane region" description="Helical" evidence="2">
    <location>
        <begin position="86"/>
        <end position="107"/>
    </location>
</feature>
<feature type="domain" description="Resistance to inhibitors of cholinesterase protein 3 N-terminal" evidence="4">
    <location>
        <begin position="15"/>
        <end position="140"/>
    </location>
</feature>
<evidence type="ECO:0000259" key="4">
    <source>
        <dbReference type="Pfam" id="PF15361"/>
    </source>
</evidence>
<dbReference type="PANTHER" id="PTHR21723">
    <property type="entry name" value="RESISTANCE TO INHIBITORS OF CHOLINESTERASE PROTEIN 3 RIC3"/>
    <property type="match status" value="1"/>
</dbReference>
<accession>A0AAY4DH73</accession>
<protein>
    <recommendedName>
        <fullName evidence="4">Resistance to inhibitors of cholinesterase protein 3 N-terminal domain-containing protein</fullName>
    </recommendedName>
</protein>
<dbReference type="GO" id="GO:0034394">
    <property type="term" value="P:protein localization to cell surface"/>
    <property type="evidence" value="ECO:0007669"/>
    <property type="project" value="TreeGrafter"/>
</dbReference>
<dbReference type="Pfam" id="PF15361">
    <property type="entry name" value="RIC3"/>
    <property type="match status" value="1"/>
</dbReference>
<dbReference type="Proteomes" id="UP000694580">
    <property type="component" value="Chromosome 7"/>
</dbReference>
<evidence type="ECO:0000256" key="1">
    <source>
        <dbReference type="SAM" id="MobiDB-lite"/>
    </source>
</evidence>
<organism evidence="5 6">
    <name type="scientific">Denticeps clupeoides</name>
    <name type="common">denticle herring</name>
    <dbReference type="NCBI Taxonomy" id="299321"/>
    <lineage>
        <taxon>Eukaryota</taxon>
        <taxon>Metazoa</taxon>
        <taxon>Chordata</taxon>
        <taxon>Craniata</taxon>
        <taxon>Vertebrata</taxon>
        <taxon>Euteleostomi</taxon>
        <taxon>Actinopterygii</taxon>
        <taxon>Neopterygii</taxon>
        <taxon>Teleostei</taxon>
        <taxon>Clupei</taxon>
        <taxon>Clupeiformes</taxon>
        <taxon>Denticipitoidei</taxon>
        <taxon>Denticipitidae</taxon>
        <taxon>Denticeps</taxon>
    </lineage>
</organism>
<reference evidence="5 6" key="1">
    <citation type="submission" date="2020-06" db="EMBL/GenBank/DDBJ databases">
        <authorList>
            <consortium name="Wellcome Sanger Institute Data Sharing"/>
        </authorList>
    </citation>
    <scope>NUCLEOTIDE SEQUENCE [LARGE SCALE GENOMIC DNA]</scope>
</reference>
<dbReference type="GeneTree" id="ENSGT00440000034107"/>
<name>A0AAY4DH73_9TELE</name>